<dbReference type="GO" id="GO:0003924">
    <property type="term" value="F:GTPase activity"/>
    <property type="evidence" value="ECO:0007669"/>
    <property type="project" value="InterPro"/>
</dbReference>
<dbReference type="InterPro" id="IPR001806">
    <property type="entry name" value="Small_GTPase"/>
</dbReference>
<dbReference type="GO" id="GO:0005525">
    <property type="term" value="F:GTP binding"/>
    <property type="evidence" value="ECO:0007669"/>
    <property type="project" value="InterPro"/>
</dbReference>
<dbReference type="Gene3D" id="3.40.50.300">
    <property type="entry name" value="P-loop containing nucleotide triphosphate hydrolases"/>
    <property type="match status" value="1"/>
</dbReference>
<accession>A0A368FWU2</accession>
<name>A0A368FWU2_ANCCA</name>
<comment type="caution">
    <text evidence="1">The sequence shown here is derived from an EMBL/GenBank/DDBJ whole genome shotgun (WGS) entry which is preliminary data.</text>
</comment>
<dbReference type="AlphaFoldDB" id="A0A368FWU2"/>
<dbReference type="OrthoDB" id="5976022at2759"/>
<reference evidence="1 2" key="1">
    <citation type="submission" date="2014-10" db="EMBL/GenBank/DDBJ databases">
        <title>Draft genome of the hookworm Ancylostoma caninum.</title>
        <authorList>
            <person name="Mitreva M."/>
        </authorList>
    </citation>
    <scope>NUCLEOTIDE SEQUENCE [LARGE SCALE GENOMIC DNA]</scope>
    <source>
        <strain evidence="1 2">Baltimore</strain>
    </source>
</reference>
<organism evidence="1 2">
    <name type="scientific">Ancylostoma caninum</name>
    <name type="common">Dog hookworm</name>
    <dbReference type="NCBI Taxonomy" id="29170"/>
    <lineage>
        <taxon>Eukaryota</taxon>
        <taxon>Metazoa</taxon>
        <taxon>Ecdysozoa</taxon>
        <taxon>Nematoda</taxon>
        <taxon>Chromadorea</taxon>
        <taxon>Rhabditida</taxon>
        <taxon>Rhabditina</taxon>
        <taxon>Rhabditomorpha</taxon>
        <taxon>Strongyloidea</taxon>
        <taxon>Ancylostomatidae</taxon>
        <taxon>Ancylostomatinae</taxon>
        <taxon>Ancylostoma</taxon>
    </lineage>
</organism>
<dbReference type="SUPFAM" id="SSF52540">
    <property type="entry name" value="P-loop containing nucleoside triphosphate hydrolases"/>
    <property type="match status" value="1"/>
</dbReference>
<evidence type="ECO:0000313" key="2">
    <source>
        <dbReference type="Proteomes" id="UP000252519"/>
    </source>
</evidence>
<dbReference type="Proteomes" id="UP000252519">
    <property type="component" value="Unassembled WGS sequence"/>
</dbReference>
<dbReference type="Pfam" id="PF00071">
    <property type="entry name" value="Ras"/>
    <property type="match status" value="1"/>
</dbReference>
<evidence type="ECO:0008006" key="3">
    <source>
        <dbReference type="Google" id="ProtNLM"/>
    </source>
</evidence>
<evidence type="ECO:0000313" key="1">
    <source>
        <dbReference type="EMBL" id="RCN36663.1"/>
    </source>
</evidence>
<gene>
    <name evidence="1" type="ORF">ANCCAN_17445</name>
</gene>
<dbReference type="PROSITE" id="PS51421">
    <property type="entry name" value="RAS"/>
    <property type="match status" value="1"/>
</dbReference>
<keyword evidence="2" id="KW-1185">Reference proteome</keyword>
<proteinExistence type="predicted"/>
<dbReference type="STRING" id="29170.A0A368FWU2"/>
<protein>
    <recommendedName>
        <fullName evidence="3">Ras family protein</fullName>
    </recommendedName>
</protein>
<dbReference type="EMBL" id="JOJR01000536">
    <property type="protein sequence ID" value="RCN36663.1"/>
    <property type="molecule type" value="Genomic_DNA"/>
</dbReference>
<sequence>MREQIVRVKGTEQVPILLVGNKCDLQHQRQVRTDEGIALGRRNLSFKSFLFLIISFT</sequence>
<dbReference type="InterPro" id="IPR027417">
    <property type="entry name" value="P-loop_NTPase"/>
</dbReference>